<reference evidence="2 3" key="1">
    <citation type="journal article" date="2023" name="Genes (Basel)">
        <title>Chromosome-Level Genome Assembly and Circadian Gene Repertoire of the Patagonia Blennie Eleginops maclovinus-The Closest Ancestral Proxy of Antarctic Cryonotothenioids.</title>
        <authorList>
            <person name="Cheng C.C."/>
            <person name="Rivera-Colon A.G."/>
            <person name="Minhas B.F."/>
            <person name="Wilson L."/>
            <person name="Rayamajhi N."/>
            <person name="Vargas-Chacoff L."/>
            <person name="Catchen J.M."/>
        </authorList>
    </citation>
    <scope>NUCLEOTIDE SEQUENCE [LARGE SCALE GENOMIC DNA]</scope>
    <source>
        <strain evidence="2">JMC-PN-2008</strain>
    </source>
</reference>
<feature type="region of interest" description="Disordered" evidence="1">
    <location>
        <begin position="96"/>
        <end position="119"/>
    </location>
</feature>
<feature type="compositionally biased region" description="Polar residues" evidence="1">
    <location>
        <begin position="108"/>
        <end position="117"/>
    </location>
</feature>
<organism evidence="2 3">
    <name type="scientific">Eleginops maclovinus</name>
    <name type="common">Patagonian blennie</name>
    <name type="synonym">Eleginus maclovinus</name>
    <dbReference type="NCBI Taxonomy" id="56733"/>
    <lineage>
        <taxon>Eukaryota</taxon>
        <taxon>Metazoa</taxon>
        <taxon>Chordata</taxon>
        <taxon>Craniata</taxon>
        <taxon>Vertebrata</taxon>
        <taxon>Euteleostomi</taxon>
        <taxon>Actinopterygii</taxon>
        <taxon>Neopterygii</taxon>
        <taxon>Teleostei</taxon>
        <taxon>Neoteleostei</taxon>
        <taxon>Acanthomorphata</taxon>
        <taxon>Eupercaria</taxon>
        <taxon>Perciformes</taxon>
        <taxon>Notothenioidei</taxon>
        <taxon>Eleginopidae</taxon>
        <taxon>Eleginops</taxon>
    </lineage>
</organism>
<sequence>MTRSQKCFIAIWHSFPTKRREEVQGEETKRTQSASDNKQAVFLPAATHLFEKFFESGLGSSRSLCWVTKREGKWEETVSCIAGSGPIVIKEAGVSSETPGCRQRKQSVRVNSVSGRDTLTHREDVKRRICSKTDEVELFSESRDS</sequence>
<accession>A0AAN7YA62</accession>
<keyword evidence="3" id="KW-1185">Reference proteome</keyword>
<proteinExistence type="predicted"/>
<dbReference type="AlphaFoldDB" id="A0AAN7YA62"/>
<dbReference type="Proteomes" id="UP001346869">
    <property type="component" value="Unassembled WGS sequence"/>
</dbReference>
<comment type="caution">
    <text evidence="2">The sequence shown here is derived from an EMBL/GenBank/DDBJ whole genome shotgun (WGS) entry which is preliminary data.</text>
</comment>
<protein>
    <submittedName>
        <fullName evidence="2">Uncharacterized protein</fullName>
    </submittedName>
</protein>
<reference evidence="2 3" key="2">
    <citation type="journal article" date="2023" name="Mol. Biol. Evol.">
        <title>Genomics of Secondarily Temperate Adaptation in the Only Non-Antarctic Icefish.</title>
        <authorList>
            <person name="Rivera-Colon A.G."/>
            <person name="Rayamajhi N."/>
            <person name="Minhas B.F."/>
            <person name="Madrigal G."/>
            <person name="Bilyk K.T."/>
            <person name="Yoon V."/>
            <person name="Hune M."/>
            <person name="Gregory S."/>
            <person name="Cheng C.H.C."/>
            <person name="Catchen J.M."/>
        </authorList>
    </citation>
    <scope>NUCLEOTIDE SEQUENCE [LARGE SCALE GENOMIC DNA]</scope>
    <source>
        <strain evidence="2">JMC-PN-2008</strain>
    </source>
</reference>
<dbReference type="EMBL" id="JAUZQC010000003">
    <property type="protein sequence ID" value="KAK5873619.1"/>
    <property type="molecule type" value="Genomic_DNA"/>
</dbReference>
<evidence type="ECO:0000313" key="3">
    <source>
        <dbReference type="Proteomes" id="UP001346869"/>
    </source>
</evidence>
<evidence type="ECO:0000313" key="2">
    <source>
        <dbReference type="EMBL" id="KAK5873619.1"/>
    </source>
</evidence>
<gene>
    <name evidence="2" type="ORF">PBY51_018644</name>
</gene>
<name>A0AAN7YA62_ELEMC</name>
<evidence type="ECO:0000256" key="1">
    <source>
        <dbReference type="SAM" id="MobiDB-lite"/>
    </source>
</evidence>